<evidence type="ECO:0000256" key="1">
    <source>
        <dbReference type="ARBA" id="ARBA00007109"/>
    </source>
</evidence>
<proteinExistence type="inferred from homology"/>
<dbReference type="InterPro" id="IPR027935">
    <property type="entry name" value="Di19_C"/>
</dbReference>
<dbReference type="Pfam" id="PF14571">
    <property type="entry name" value="Di19_C"/>
    <property type="match status" value="1"/>
</dbReference>
<feature type="domain" description="Di19 C-terminal" evidence="4">
    <location>
        <begin position="118"/>
        <end position="217"/>
    </location>
</feature>
<name>A0A3S3QF75_9MAGN</name>
<dbReference type="OrthoDB" id="9049620at2759"/>
<evidence type="ECO:0000313" key="5">
    <source>
        <dbReference type="EMBL" id="RWR83649.1"/>
    </source>
</evidence>
<gene>
    <name evidence="5" type="ORF">CKAN_01241000</name>
</gene>
<comment type="similarity">
    <text evidence="1">Belongs to the Di19 family.</text>
</comment>
<dbReference type="InterPro" id="IPR008598">
    <property type="entry name" value="Di19_Zn-bd"/>
</dbReference>
<dbReference type="Proteomes" id="UP000283530">
    <property type="component" value="Unassembled WGS sequence"/>
</dbReference>
<reference evidence="5 6" key="1">
    <citation type="journal article" date="2019" name="Nat. Plants">
        <title>Stout camphor tree genome fills gaps in understanding of flowering plant genome evolution.</title>
        <authorList>
            <person name="Chaw S.M."/>
            <person name="Liu Y.C."/>
            <person name="Wu Y.W."/>
            <person name="Wang H.Y."/>
            <person name="Lin C.I."/>
            <person name="Wu C.S."/>
            <person name="Ke H.M."/>
            <person name="Chang L.Y."/>
            <person name="Hsu C.Y."/>
            <person name="Yang H.T."/>
            <person name="Sudianto E."/>
            <person name="Hsu M.H."/>
            <person name="Wu K.P."/>
            <person name="Wang L.N."/>
            <person name="Leebens-Mack J.H."/>
            <person name="Tsai I.J."/>
        </authorList>
    </citation>
    <scope>NUCLEOTIDE SEQUENCE [LARGE SCALE GENOMIC DNA]</scope>
    <source>
        <strain evidence="6">cv. Chaw 1501</strain>
        <tissue evidence="5">Young leaves</tissue>
    </source>
</reference>
<protein>
    <submittedName>
        <fullName evidence="5">Drought induced 19-like protein</fullName>
    </submittedName>
</protein>
<feature type="compositionally biased region" description="Polar residues" evidence="2">
    <location>
        <begin position="184"/>
        <end position="195"/>
    </location>
</feature>
<dbReference type="PANTHER" id="PTHR31875:SF24">
    <property type="entry name" value="PROTEIN DEHYDRATION-INDUCED 19 HOMOLOG 5"/>
    <property type="match status" value="1"/>
</dbReference>
<dbReference type="Pfam" id="PF05605">
    <property type="entry name" value="zf-Di19"/>
    <property type="match status" value="1"/>
</dbReference>
<dbReference type="AlphaFoldDB" id="A0A3S3QF75"/>
<sequence>MDVDVECWGSRVQSTGHISAMQTSTLNSETHLCLDGSEGDDDMWACFPCPFCYMDIEVAVLCTHLHEEHCFDIKNVVCPVCAENLGRDMIGHFTVQHAHMLKRRKSQRPGQWTNRSAMLGKGLREASTFLGDGVASTNIRRNTAVSMPDPLLSPFLHGLAVPDIYGVQEASPVIEAVVSTSLDAQSTELSTSNGDLEQDDEERRQRAEFIQQLVLSTVF</sequence>
<dbReference type="InterPro" id="IPR033347">
    <property type="entry name" value="Di19"/>
</dbReference>
<evidence type="ECO:0000259" key="3">
    <source>
        <dbReference type="Pfam" id="PF05605"/>
    </source>
</evidence>
<feature type="domain" description="Di19 zinc-binding" evidence="3">
    <location>
        <begin position="46"/>
        <end position="98"/>
    </location>
</feature>
<feature type="region of interest" description="Disordered" evidence="2">
    <location>
        <begin position="184"/>
        <end position="203"/>
    </location>
</feature>
<evidence type="ECO:0000259" key="4">
    <source>
        <dbReference type="Pfam" id="PF14571"/>
    </source>
</evidence>
<comment type="caution">
    <text evidence="5">The sequence shown here is derived from an EMBL/GenBank/DDBJ whole genome shotgun (WGS) entry which is preliminary data.</text>
</comment>
<dbReference type="EMBL" id="QPKB01000004">
    <property type="protein sequence ID" value="RWR83649.1"/>
    <property type="molecule type" value="Genomic_DNA"/>
</dbReference>
<dbReference type="PANTHER" id="PTHR31875">
    <property type="entry name" value="PROTEIN DEHYDRATION-INDUCED 19"/>
    <property type="match status" value="1"/>
</dbReference>
<evidence type="ECO:0000256" key="2">
    <source>
        <dbReference type="SAM" id="MobiDB-lite"/>
    </source>
</evidence>
<organism evidence="5 6">
    <name type="scientific">Cinnamomum micranthum f. kanehirae</name>
    <dbReference type="NCBI Taxonomy" id="337451"/>
    <lineage>
        <taxon>Eukaryota</taxon>
        <taxon>Viridiplantae</taxon>
        <taxon>Streptophyta</taxon>
        <taxon>Embryophyta</taxon>
        <taxon>Tracheophyta</taxon>
        <taxon>Spermatophyta</taxon>
        <taxon>Magnoliopsida</taxon>
        <taxon>Magnoliidae</taxon>
        <taxon>Laurales</taxon>
        <taxon>Lauraceae</taxon>
        <taxon>Cinnamomum</taxon>
    </lineage>
</organism>
<keyword evidence="6" id="KW-1185">Reference proteome</keyword>
<accession>A0A3S3QF75</accession>
<evidence type="ECO:0000313" key="6">
    <source>
        <dbReference type="Proteomes" id="UP000283530"/>
    </source>
</evidence>